<dbReference type="SUPFAM" id="SSF53850">
    <property type="entry name" value="Periplasmic binding protein-like II"/>
    <property type="match status" value="1"/>
</dbReference>
<dbReference type="PANTHER" id="PTHR30537:SF3">
    <property type="entry name" value="TRANSCRIPTIONAL REGULATORY PROTEIN"/>
    <property type="match status" value="1"/>
</dbReference>
<evidence type="ECO:0000256" key="4">
    <source>
        <dbReference type="ARBA" id="ARBA00023163"/>
    </source>
</evidence>
<dbReference type="EMBL" id="JBHLXP010000001">
    <property type="protein sequence ID" value="MFC0048345.1"/>
    <property type="molecule type" value="Genomic_DNA"/>
</dbReference>
<gene>
    <name evidence="6" type="ORF">ACFFJP_08590</name>
</gene>
<dbReference type="Gene3D" id="1.10.10.10">
    <property type="entry name" value="Winged helix-like DNA-binding domain superfamily/Winged helix DNA-binding domain"/>
    <property type="match status" value="1"/>
</dbReference>
<dbReference type="Gene3D" id="3.40.190.290">
    <property type="match status" value="1"/>
</dbReference>
<evidence type="ECO:0000256" key="2">
    <source>
        <dbReference type="ARBA" id="ARBA00023015"/>
    </source>
</evidence>
<dbReference type="InterPro" id="IPR058163">
    <property type="entry name" value="LysR-type_TF_proteobact-type"/>
</dbReference>
<dbReference type="Proteomes" id="UP001589813">
    <property type="component" value="Unassembled WGS sequence"/>
</dbReference>
<keyword evidence="2" id="KW-0805">Transcription regulation</keyword>
<comment type="similarity">
    <text evidence="1">Belongs to the LysR transcriptional regulatory family.</text>
</comment>
<dbReference type="RefSeq" id="WP_377242448.1">
    <property type="nucleotide sequence ID" value="NZ_JBHLXP010000001.1"/>
</dbReference>
<dbReference type="SUPFAM" id="SSF46785">
    <property type="entry name" value="Winged helix' DNA-binding domain"/>
    <property type="match status" value="1"/>
</dbReference>
<dbReference type="InterPro" id="IPR036388">
    <property type="entry name" value="WH-like_DNA-bd_sf"/>
</dbReference>
<evidence type="ECO:0000259" key="5">
    <source>
        <dbReference type="PROSITE" id="PS50931"/>
    </source>
</evidence>
<organism evidence="6 7">
    <name type="scientific">Rheinheimera tilapiae</name>
    <dbReference type="NCBI Taxonomy" id="875043"/>
    <lineage>
        <taxon>Bacteria</taxon>
        <taxon>Pseudomonadati</taxon>
        <taxon>Pseudomonadota</taxon>
        <taxon>Gammaproteobacteria</taxon>
        <taxon>Chromatiales</taxon>
        <taxon>Chromatiaceae</taxon>
        <taxon>Rheinheimera</taxon>
    </lineage>
</organism>
<keyword evidence="3" id="KW-0238">DNA-binding</keyword>
<name>A0ABV6BBW6_9GAMM</name>
<protein>
    <submittedName>
        <fullName evidence="6">LysR family transcriptional regulator</fullName>
    </submittedName>
</protein>
<dbReference type="PRINTS" id="PR00039">
    <property type="entry name" value="HTHLYSR"/>
</dbReference>
<comment type="caution">
    <text evidence="6">The sequence shown here is derived from an EMBL/GenBank/DDBJ whole genome shotgun (WGS) entry which is preliminary data.</text>
</comment>
<evidence type="ECO:0000256" key="3">
    <source>
        <dbReference type="ARBA" id="ARBA00023125"/>
    </source>
</evidence>
<dbReference type="InterPro" id="IPR005119">
    <property type="entry name" value="LysR_subst-bd"/>
</dbReference>
<evidence type="ECO:0000256" key="1">
    <source>
        <dbReference type="ARBA" id="ARBA00009437"/>
    </source>
</evidence>
<dbReference type="PANTHER" id="PTHR30537">
    <property type="entry name" value="HTH-TYPE TRANSCRIPTIONAL REGULATOR"/>
    <property type="match status" value="1"/>
</dbReference>
<dbReference type="PROSITE" id="PS50931">
    <property type="entry name" value="HTH_LYSR"/>
    <property type="match status" value="1"/>
</dbReference>
<proteinExistence type="inferred from homology"/>
<dbReference type="InterPro" id="IPR036390">
    <property type="entry name" value="WH_DNA-bd_sf"/>
</dbReference>
<sequence>MQNHRLDAKQFNWVLLRSFLAIYRAGSTAAAARELGMQQPTLSRQLAELESQLAVTLFERTPRGLHPTAAAAQIYAHAKDLETAANRLCLSLQDLGAELTGTVRIYASQLIAITLMPALLATLLREQPGLQLELVATDELPDLLSRDADIGFWLVEPTQPDTVCRKLGTVRIQAMASRSYLDHFGMPSSVDDLAAHRLIGHDQLPVMLQWFRQFGLLQEKSAFALRTDDKASYLTALRAGAGIGFASHYVLAQETELVQVLPDLPLPEFGVWLSCHRDIANNKLIRTVYDRLSREISQLLLS</sequence>
<evidence type="ECO:0000313" key="6">
    <source>
        <dbReference type="EMBL" id="MFC0048345.1"/>
    </source>
</evidence>
<keyword evidence="7" id="KW-1185">Reference proteome</keyword>
<dbReference type="Pfam" id="PF00126">
    <property type="entry name" value="HTH_1"/>
    <property type="match status" value="1"/>
</dbReference>
<keyword evidence="4" id="KW-0804">Transcription</keyword>
<reference evidence="6 7" key="1">
    <citation type="submission" date="2024-09" db="EMBL/GenBank/DDBJ databases">
        <authorList>
            <person name="Sun Q."/>
            <person name="Mori K."/>
        </authorList>
    </citation>
    <scope>NUCLEOTIDE SEQUENCE [LARGE SCALE GENOMIC DNA]</scope>
    <source>
        <strain evidence="6 7">KCTC 23315</strain>
    </source>
</reference>
<dbReference type="Pfam" id="PF03466">
    <property type="entry name" value="LysR_substrate"/>
    <property type="match status" value="1"/>
</dbReference>
<evidence type="ECO:0000313" key="7">
    <source>
        <dbReference type="Proteomes" id="UP001589813"/>
    </source>
</evidence>
<feature type="domain" description="HTH lysR-type" evidence="5">
    <location>
        <begin position="11"/>
        <end position="68"/>
    </location>
</feature>
<dbReference type="InterPro" id="IPR000847">
    <property type="entry name" value="LysR_HTH_N"/>
</dbReference>
<accession>A0ABV6BBW6</accession>